<dbReference type="OrthoDB" id="9794155at2"/>
<dbReference type="AlphaFoldDB" id="A9KRW2"/>
<accession>A9KRW2</accession>
<name>A9KRW2_LACP7</name>
<dbReference type="SUPFAM" id="SSF52833">
    <property type="entry name" value="Thioredoxin-like"/>
    <property type="match status" value="1"/>
</dbReference>
<comment type="similarity">
    <text evidence="1">Belongs to the ArsC family.</text>
</comment>
<dbReference type="KEGG" id="cpy:Cphy_0206"/>
<sequence>MSYQYLEYPKCTTCIKARKWLEKNQIAFESRDITVNNPTKEELKLWHEKSGLTLTKFFNTSGLLYREQNLKEKVKVMTVEEMIEILSTNGMLVKRPILVGDDFILVGFKEDEWKKRLLPPVLKRY</sequence>
<dbReference type="Gene3D" id="3.40.30.10">
    <property type="entry name" value="Glutaredoxin"/>
    <property type="match status" value="1"/>
</dbReference>
<dbReference type="PANTHER" id="PTHR30041">
    <property type="entry name" value="ARSENATE REDUCTASE"/>
    <property type="match status" value="1"/>
</dbReference>
<dbReference type="NCBIfam" id="TIGR01617">
    <property type="entry name" value="arsC_related"/>
    <property type="match status" value="1"/>
</dbReference>
<dbReference type="PROSITE" id="PS51353">
    <property type="entry name" value="ARSC"/>
    <property type="match status" value="1"/>
</dbReference>
<dbReference type="InterPro" id="IPR006660">
    <property type="entry name" value="Arsenate_reductase-like"/>
</dbReference>
<dbReference type="Proteomes" id="UP000000370">
    <property type="component" value="Chromosome"/>
</dbReference>
<dbReference type="CDD" id="cd03036">
    <property type="entry name" value="ArsC_like"/>
    <property type="match status" value="1"/>
</dbReference>
<organism evidence="2 3">
    <name type="scientific">Lachnoclostridium phytofermentans (strain ATCC 700394 / DSM 18823 / ISDg)</name>
    <name type="common">Clostridium phytofermentans</name>
    <dbReference type="NCBI Taxonomy" id="357809"/>
    <lineage>
        <taxon>Bacteria</taxon>
        <taxon>Bacillati</taxon>
        <taxon>Bacillota</taxon>
        <taxon>Clostridia</taxon>
        <taxon>Lachnospirales</taxon>
        <taxon>Lachnospiraceae</taxon>
    </lineage>
</organism>
<dbReference type="EMBL" id="CP000885">
    <property type="protein sequence ID" value="ABX40593.1"/>
    <property type="molecule type" value="Genomic_DNA"/>
</dbReference>
<evidence type="ECO:0000313" key="3">
    <source>
        <dbReference type="Proteomes" id="UP000000370"/>
    </source>
</evidence>
<keyword evidence="3" id="KW-1185">Reference proteome</keyword>
<dbReference type="eggNOG" id="COG1393">
    <property type="taxonomic scope" value="Bacteria"/>
</dbReference>
<evidence type="ECO:0000256" key="1">
    <source>
        <dbReference type="PROSITE-ProRule" id="PRU01282"/>
    </source>
</evidence>
<dbReference type="STRING" id="357809.Cphy_0206"/>
<protein>
    <submittedName>
        <fullName evidence="2">Arsenate reductase and related</fullName>
    </submittedName>
</protein>
<gene>
    <name evidence="2" type="ordered locus">Cphy_0206</name>
</gene>
<dbReference type="Pfam" id="PF03960">
    <property type="entry name" value="ArsC"/>
    <property type="match status" value="1"/>
</dbReference>
<dbReference type="InterPro" id="IPR036249">
    <property type="entry name" value="Thioredoxin-like_sf"/>
</dbReference>
<dbReference type="RefSeq" id="WP_012198236.1">
    <property type="nucleotide sequence ID" value="NC_010001.1"/>
</dbReference>
<evidence type="ECO:0000313" key="2">
    <source>
        <dbReference type="EMBL" id="ABX40593.1"/>
    </source>
</evidence>
<dbReference type="PANTHER" id="PTHR30041:SF8">
    <property type="entry name" value="PROTEIN YFFB"/>
    <property type="match status" value="1"/>
</dbReference>
<reference evidence="3" key="1">
    <citation type="submission" date="2007-11" db="EMBL/GenBank/DDBJ databases">
        <title>Complete genome sequence of Clostridium phytofermentans ISDg.</title>
        <authorList>
            <person name="Leschine S.B."/>
            <person name="Warnick T.A."/>
            <person name="Blanchard J.L."/>
            <person name="Schnell D.J."/>
            <person name="Petit E.L."/>
            <person name="LaTouf W.G."/>
            <person name="Copeland A."/>
            <person name="Lucas S."/>
            <person name="Lapidus A."/>
            <person name="Barry K."/>
            <person name="Glavina del Rio T."/>
            <person name="Dalin E."/>
            <person name="Tice H."/>
            <person name="Pitluck S."/>
            <person name="Kiss H."/>
            <person name="Brettin T."/>
            <person name="Bruce D."/>
            <person name="Detter J.C."/>
            <person name="Han C."/>
            <person name="Kuske C."/>
            <person name="Schmutz J."/>
            <person name="Larimer F."/>
            <person name="Land M."/>
            <person name="Hauser L."/>
            <person name="Kyrpides N."/>
            <person name="Kim E.A."/>
            <person name="Richardson P."/>
        </authorList>
    </citation>
    <scope>NUCLEOTIDE SEQUENCE [LARGE SCALE GENOMIC DNA]</scope>
    <source>
        <strain evidence="3">ATCC 700394 / DSM 18823 / ISDg</strain>
    </source>
</reference>
<dbReference type="InterPro" id="IPR006504">
    <property type="entry name" value="Tscrpt_reg_Spx/MgsR"/>
</dbReference>
<dbReference type="HOGENOM" id="CLU_116644_2_0_9"/>
<proteinExistence type="inferred from homology"/>